<dbReference type="EMBL" id="CP060789">
    <property type="protein sequence ID" value="QNP55145.1"/>
    <property type="molecule type" value="Genomic_DNA"/>
</dbReference>
<accession>A0A7H0H3M9</accession>
<organism evidence="1 2">
    <name type="scientific">Tessaracoccus defluvii</name>
    <dbReference type="NCBI Taxonomy" id="1285901"/>
    <lineage>
        <taxon>Bacteria</taxon>
        <taxon>Bacillati</taxon>
        <taxon>Actinomycetota</taxon>
        <taxon>Actinomycetes</taxon>
        <taxon>Propionibacteriales</taxon>
        <taxon>Propionibacteriaceae</taxon>
        <taxon>Tessaracoccus</taxon>
    </lineage>
</organism>
<sequence>MTEITFQALAPGSPDQELPVVATGPSGLLLGHGAGGPVTLRLFRSQPTRVYLAVPEYLSWLLAFRAMCIGAHLSVIASDHRRWLALADAVRACGGTIDVLRDAEAVPGQGRPYRPSLVIDEVGAVGTGDRLGAWQALAVIGDPAASKAISDLRACDMALIAPLDTRGGEHLRRAYALGPAQVRAVTDLDESEVIVAGVRRIARVQAPPSPTEYRILFGG</sequence>
<gene>
    <name evidence="1" type="ORF">H9L22_12910</name>
</gene>
<evidence type="ECO:0000313" key="1">
    <source>
        <dbReference type="EMBL" id="QNP55145.1"/>
    </source>
</evidence>
<reference evidence="1 2" key="1">
    <citation type="submission" date="2020-08" db="EMBL/GenBank/DDBJ databases">
        <title>Genome sequence of Tessaracoccus defluvii JCM 17540T.</title>
        <authorList>
            <person name="Hyun D.-W."/>
            <person name="Bae J.-W."/>
        </authorList>
    </citation>
    <scope>NUCLEOTIDE SEQUENCE [LARGE SCALE GENOMIC DNA]</scope>
    <source>
        <strain evidence="1 2">JCM 17540</strain>
    </source>
</reference>
<dbReference type="RefSeq" id="WP_187720281.1">
    <property type="nucleotide sequence ID" value="NZ_BAABBL010000007.1"/>
</dbReference>
<dbReference type="Proteomes" id="UP000516117">
    <property type="component" value="Chromosome"/>
</dbReference>
<protein>
    <submittedName>
        <fullName evidence="1">Uncharacterized protein</fullName>
    </submittedName>
</protein>
<dbReference type="KEGG" id="tdf:H9L22_12910"/>
<dbReference type="AlphaFoldDB" id="A0A7H0H3M9"/>
<keyword evidence="2" id="KW-1185">Reference proteome</keyword>
<name>A0A7H0H3M9_9ACTN</name>
<proteinExistence type="predicted"/>
<evidence type="ECO:0000313" key="2">
    <source>
        <dbReference type="Proteomes" id="UP000516117"/>
    </source>
</evidence>